<evidence type="ECO:0000256" key="1">
    <source>
        <dbReference type="ARBA" id="ARBA00004604"/>
    </source>
</evidence>
<name>A0A8S0VEV1_OLEEU</name>
<evidence type="ECO:0000256" key="5">
    <source>
        <dbReference type="ARBA" id="ARBA00022741"/>
    </source>
</evidence>
<dbReference type="InterPro" id="IPR025662">
    <property type="entry name" value="Sigma_54_int_dom_ATP-bd_1"/>
</dbReference>
<dbReference type="InterPro" id="IPR041190">
    <property type="entry name" value="Midasin_AAA_lid_5"/>
</dbReference>
<dbReference type="InterPro" id="IPR027417">
    <property type="entry name" value="P-loop_NTPase"/>
</dbReference>
<dbReference type="Gene3D" id="3.40.50.300">
    <property type="entry name" value="P-loop containing nucleotide triphosphate hydrolases"/>
    <property type="match status" value="4"/>
</dbReference>
<dbReference type="Pfam" id="PF17867">
    <property type="entry name" value="AAA_lid_7"/>
    <property type="match status" value="2"/>
</dbReference>
<dbReference type="GO" id="GO:0005654">
    <property type="term" value="C:nucleoplasm"/>
    <property type="evidence" value="ECO:0007669"/>
    <property type="project" value="UniProtKB-SubCell"/>
</dbReference>
<evidence type="ECO:0000256" key="6">
    <source>
        <dbReference type="ARBA" id="ARBA00022840"/>
    </source>
</evidence>
<keyword evidence="8" id="KW-0539">Nucleus</keyword>
<dbReference type="PROSITE" id="PS00675">
    <property type="entry name" value="SIGMA54_INTERACT_1"/>
    <property type="match status" value="1"/>
</dbReference>
<keyword evidence="12" id="KW-1185">Reference proteome</keyword>
<evidence type="ECO:0000256" key="3">
    <source>
        <dbReference type="ARBA" id="ARBA00007188"/>
    </source>
</evidence>
<dbReference type="CDD" id="cd00009">
    <property type="entry name" value="AAA"/>
    <property type="match status" value="2"/>
</dbReference>
<dbReference type="FunFam" id="3.40.50.300:FF:000582">
    <property type="entry name" value="Midasin"/>
    <property type="match status" value="1"/>
</dbReference>
<evidence type="ECO:0000313" key="12">
    <source>
        <dbReference type="Proteomes" id="UP000594638"/>
    </source>
</evidence>
<evidence type="ECO:0000256" key="7">
    <source>
        <dbReference type="ARBA" id="ARBA00023186"/>
    </source>
</evidence>
<comment type="similarity">
    <text evidence="3">Belongs to the midasin family.</text>
</comment>
<dbReference type="GO" id="GO:0000027">
    <property type="term" value="P:ribosomal large subunit assembly"/>
    <property type="evidence" value="ECO:0007669"/>
    <property type="project" value="TreeGrafter"/>
</dbReference>
<dbReference type="Pfam" id="PF17865">
    <property type="entry name" value="AAA_lid_5"/>
    <property type="match status" value="1"/>
</dbReference>
<evidence type="ECO:0000313" key="11">
    <source>
        <dbReference type="EMBL" id="CAA3030251.1"/>
    </source>
</evidence>
<comment type="subcellular location">
    <subcellularLocation>
        <location evidence="1">Nucleus</location>
        <location evidence="1">Nucleolus</location>
    </subcellularLocation>
    <subcellularLocation>
        <location evidence="2">Nucleus</location>
        <location evidence="2">Nucleoplasm</location>
    </subcellularLocation>
</comment>
<dbReference type="InterPro" id="IPR040848">
    <property type="entry name" value="AAA_lid_7"/>
</dbReference>
<dbReference type="PANTHER" id="PTHR48103">
    <property type="entry name" value="MIDASIN-RELATED"/>
    <property type="match status" value="1"/>
</dbReference>
<feature type="domain" description="AAA+ ATPase" evidence="10">
    <location>
        <begin position="1267"/>
        <end position="1503"/>
    </location>
</feature>
<dbReference type="GO" id="GO:0016887">
    <property type="term" value="F:ATP hydrolysis activity"/>
    <property type="evidence" value="ECO:0007669"/>
    <property type="project" value="InterPro"/>
</dbReference>
<organism evidence="11 12">
    <name type="scientific">Olea europaea subsp. europaea</name>
    <dbReference type="NCBI Taxonomy" id="158383"/>
    <lineage>
        <taxon>Eukaryota</taxon>
        <taxon>Viridiplantae</taxon>
        <taxon>Streptophyta</taxon>
        <taxon>Embryophyta</taxon>
        <taxon>Tracheophyta</taxon>
        <taxon>Spermatophyta</taxon>
        <taxon>Magnoliopsida</taxon>
        <taxon>eudicotyledons</taxon>
        <taxon>Gunneridae</taxon>
        <taxon>Pentapetalae</taxon>
        <taxon>asterids</taxon>
        <taxon>lamiids</taxon>
        <taxon>Lamiales</taxon>
        <taxon>Oleaceae</taxon>
        <taxon>Oleeae</taxon>
        <taxon>Olea</taxon>
    </lineage>
</organism>
<dbReference type="InterPro" id="IPR048617">
    <property type="entry name" value="MDN1_AAA_lid_4"/>
</dbReference>
<gene>
    <name evidence="11" type="ORF">OLEA9_A091848</name>
</gene>
<dbReference type="PANTHER" id="PTHR48103:SF2">
    <property type="entry name" value="MIDASIN"/>
    <property type="match status" value="1"/>
</dbReference>
<evidence type="ECO:0000256" key="9">
    <source>
        <dbReference type="ARBA" id="ARBA00077000"/>
    </source>
</evidence>
<dbReference type="GO" id="GO:0030687">
    <property type="term" value="C:preribosome, large subunit precursor"/>
    <property type="evidence" value="ECO:0007669"/>
    <property type="project" value="TreeGrafter"/>
</dbReference>
<dbReference type="FunFam" id="3.40.50.300:FF:001368">
    <property type="entry name" value="Midasin"/>
    <property type="match status" value="1"/>
</dbReference>
<dbReference type="EMBL" id="CACTIH010009360">
    <property type="protein sequence ID" value="CAA3030251.1"/>
    <property type="molecule type" value="Genomic_DNA"/>
</dbReference>
<keyword evidence="7" id="KW-0143">Chaperone</keyword>
<feature type="domain" description="AAA+ ATPase" evidence="10">
    <location>
        <begin position="357"/>
        <end position="503"/>
    </location>
</feature>
<dbReference type="InterPro" id="IPR001270">
    <property type="entry name" value="ClpA/B"/>
</dbReference>
<dbReference type="PRINTS" id="PR00300">
    <property type="entry name" value="CLPPROTEASEA"/>
</dbReference>
<evidence type="ECO:0000256" key="4">
    <source>
        <dbReference type="ARBA" id="ARBA00017143"/>
    </source>
</evidence>
<evidence type="ECO:0000256" key="8">
    <source>
        <dbReference type="ARBA" id="ARBA00023242"/>
    </source>
</evidence>
<dbReference type="InterPro" id="IPR003593">
    <property type="entry name" value="AAA+_ATPase"/>
</dbReference>
<dbReference type="OrthoDB" id="5186at2759"/>
<dbReference type="GO" id="GO:0005730">
    <property type="term" value="C:nucleolus"/>
    <property type="evidence" value="ECO:0007669"/>
    <property type="project" value="UniProtKB-SubCell"/>
</dbReference>
<dbReference type="FunFam" id="3.40.50.300:FF:000142">
    <property type="entry name" value="Midasin"/>
    <property type="match status" value="1"/>
</dbReference>
<comment type="caution">
    <text evidence="11">The sequence shown here is derived from an EMBL/GenBank/DDBJ whole genome shotgun (WGS) entry which is preliminary data.</text>
</comment>
<proteinExistence type="inferred from homology"/>
<dbReference type="Gramene" id="OE9A091848T1">
    <property type="protein sequence ID" value="OE9A091848C1"/>
    <property type="gene ID" value="OE9A091848"/>
</dbReference>
<keyword evidence="6" id="KW-0067">ATP-binding</keyword>
<evidence type="ECO:0000256" key="2">
    <source>
        <dbReference type="ARBA" id="ARBA00004642"/>
    </source>
</evidence>
<dbReference type="GO" id="GO:0000055">
    <property type="term" value="P:ribosomal large subunit export from nucleus"/>
    <property type="evidence" value="ECO:0007669"/>
    <property type="project" value="TreeGrafter"/>
</dbReference>
<evidence type="ECO:0000259" key="10">
    <source>
        <dbReference type="SMART" id="SM00382"/>
    </source>
</evidence>
<feature type="domain" description="AAA+ ATPase" evidence="10">
    <location>
        <begin position="967"/>
        <end position="1112"/>
    </location>
</feature>
<dbReference type="SMART" id="SM00382">
    <property type="entry name" value="AAA"/>
    <property type="match status" value="4"/>
</dbReference>
<keyword evidence="5" id="KW-0547">Nucleotide-binding</keyword>
<dbReference type="SUPFAM" id="SSF52540">
    <property type="entry name" value="P-loop containing nucleoside triphosphate hydrolases"/>
    <property type="match status" value="4"/>
</dbReference>
<dbReference type="Proteomes" id="UP000594638">
    <property type="component" value="Unassembled WGS sequence"/>
</dbReference>
<protein>
    <recommendedName>
        <fullName evidence="4">Midasin</fullName>
    </recommendedName>
    <alternativeName>
        <fullName evidence="9">MIDAS-containing protein</fullName>
    </alternativeName>
</protein>
<dbReference type="InterPro" id="IPR011704">
    <property type="entry name" value="ATPase_dyneun-rel_AAA"/>
</dbReference>
<accession>A0A8S0VEV1</accession>
<dbReference type="Pfam" id="PF21108">
    <property type="entry name" value="MDN1_4th"/>
    <property type="match status" value="1"/>
</dbReference>
<dbReference type="Pfam" id="PF07728">
    <property type="entry name" value="AAA_5"/>
    <property type="match status" value="5"/>
</dbReference>
<reference evidence="11 12" key="1">
    <citation type="submission" date="2019-12" db="EMBL/GenBank/DDBJ databases">
        <authorList>
            <person name="Alioto T."/>
            <person name="Alioto T."/>
            <person name="Gomez Garrido J."/>
        </authorList>
    </citation>
    <scope>NUCLEOTIDE SEQUENCE [LARGE SCALE GENOMIC DNA]</scope>
</reference>
<dbReference type="GO" id="GO:0005524">
    <property type="term" value="F:ATP binding"/>
    <property type="evidence" value="ECO:0007669"/>
    <property type="project" value="UniProtKB-KW"/>
</dbReference>
<feature type="domain" description="AAA+ ATPase" evidence="10">
    <location>
        <begin position="637"/>
        <end position="827"/>
    </location>
</feature>
<sequence length="1602" mass="182121">MGVFALKLSSKGFFLGVQSLLLFPILMTCKRRYYISTSRAFVICVCLHMLLSGTFNSLRGLQVEKVTEKEVVNAVVGFFLHPNYTIPLVGCFRPIAQNIVEQVVSSLHLVPNLRSDDSSVTFDEDKFLREVENVENAEVVSIIESYVRSGKGLYLHELACLAFCRAIDLVPFLLGPVLNYFKSAPPPFERIRSSESASKALSIGSTKILNVVRASYRFLALEPEIFTRLWDWSCFLDLVWQSANLDPSKDTELRMNVSDIRCWQEFCMDVSLEKAGWYLESSVEEKMASFGKCTNINDSHYLEPCSLSSISASYRMLHETMPSNCSRMLETCNSGNPFILTSAVKKSFEMVTIAVSQRWPVLLYGPAGAGKTALICKLAGDLGRRVLYIHMDEQIDGKTLVGSYVSTEQPGEFRWQPGSLTRAVSDGFWVVFEDVDKAPPDIQSILLPLLEGATTFLTSHGEGVRVNESFRLFATVTSSKLDTSHFTEAKQIRCQSFVYGTVDLLNILIAWYQELEPLAEKLVETFERVNQLTTAQFGIVASSNRHGRFSLRDLLKRCKRISGLGFSFHWDELSTYARDNIYKEGIDIFASFSTSAENRLAIMKEIAKLCCVLRRNPLLRSVVLYMFLEKIAGSVKYNQPVLLVGETGTGKTTLVQSLATRLGQTLTVLNLSQQSDVADLLGGFKPMDARKFQSGKKRKRPLNEELLKAWENFSVKLERARTQVNALAGMLFSFVEGAFISALKNGEWILLDEVILAPPEILQRVIGVLEEEKGSLCLAERGDVDYVCRHPNFCIFACMNPATDAGKRDLPFSLRSRFTEYFVDDVLDDEELILFVNQFMADDHSDRELVSKIVHFYKAAKKESDETLQYSLRSLYRALEYTKRAQRCFGVEKSLYDGFCMFFLTLLDKPSAKLMHSLISSILFGRNIPQEVSYKSYLKVKGSDEEYVLTSSVEKHLENVACAIFIGRYPVLLRGPTSSGKTSLVKYLATITGHQFVRINNHDHTDLQEYLGSYITDASGKLIFHEGALVKAVRNGYWIVLDELNLASSDVLEALNRLLDDNMELFVPELREVIRAHPDFMLFATQNPPTIYGGRKMLSRAFRNRFVEIHVDEIPQEELSTILEKRCKIPKSYAKKMVDVMKDLQFHRQSSKVFAGKHGFITPRDLFRWADRFKTFGRSYEDLARDGYYLMAERLRDDGEKKIVQDVLERQLRIKLTVDDLYMQEPDGGDIALTGGKYSGESKDIEKIIWTRSMWRMYFLIERCYRMREPVLLVGETGGEKTTVAQLFSIILSSKLHIWNCHQYTESSDFLGGFYPVRERSRITSDFQNLCEKLMQSKTFTHFPGDATILTDINQVSLTLNKISVIINSYRQGPVSHSDVSALDLDYVEQITMELAQLRQKWQTIFMWQDGPLVEAMKNGDLFIVDEISLADDSVLERLNSVLEPERKLSLADKGGSDLESIIAHPNFFLLATMNPGGDYGKKELSPALRNRFTEIWVPSVSDTDDLKSIALERILNPQIAGVVDPMLNFWEWFKHLQTGRMLTVRDLLSWVSFINATEGSLQAEPEFLHWAFLVLLDGLSLGVQIYTRFLRIFHFRILWLG</sequence>